<evidence type="ECO:0000313" key="12">
    <source>
        <dbReference type="EMBL" id="TSA84572.1"/>
    </source>
</evidence>
<reference evidence="13" key="2">
    <citation type="submission" date="2019-07" db="EMBL/GenBank/DDBJ databases">
        <title>Helicobacter labacensis sp. nov., Helicobacter mehlei sp. nov. and Helicobacter vulpis sp. nov., isolated from gastric mucosa of red fox (Vulpis vulpis).</title>
        <authorList>
            <person name="Papic B."/>
        </authorList>
    </citation>
    <scope>NUCLEOTIDE SEQUENCE [LARGE SCALE GENOMIC DNA]</scope>
    <source>
        <strain evidence="13">L8b</strain>
    </source>
</reference>
<feature type="transmembrane region" description="Helical" evidence="10">
    <location>
        <begin position="282"/>
        <end position="301"/>
    </location>
</feature>
<evidence type="ECO:0000256" key="8">
    <source>
        <dbReference type="ARBA" id="ARBA00060041"/>
    </source>
</evidence>
<keyword evidence="5 10" id="KW-0573">Peptidoglycan synthesis</keyword>
<dbReference type="Pfam" id="PF03023">
    <property type="entry name" value="MurJ"/>
    <property type="match status" value="1"/>
</dbReference>
<feature type="transmembrane region" description="Helical" evidence="10">
    <location>
        <begin position="321"/>
        <end position="347"/>
    </location>
</feature>
<dbReference type="GO" id="GO:0034204">
    <property type="term" value="P:lipid translocation"/>
    <property type="evidence" value="ECO:0007669"/>
    <property type="project" value="TreeGrafter"/>
</dbReference>
<feature type="transmembrane region" description="Helical" evidence="10">
    <location>
        <begin position="180"/>
        <end position="203"/>
    </location>
</feature>
<keyword evidence="10 11" id="KW-0961">Cell wall biogenesis/degradation</keyword>
<dbReference type="PANTHER" id="PTHR47019">
    <property type="entry name" value="LIPID II FLIPPASE MURJ"/>
    <property type="match status" value="1"/>
</dbReference>
<feature type="transmembrane region" description="Helical" evidence="10">
    <location>
        <begin position="452"/>
        <end position="477"/>
    </location>
</feature>
<dbReference type="InterPro" id="IPR004268">
    <property type="entry name" value="MurJ"/>
</dbReference>
<dbReference type="GO" id="GO:0005886">
    <property type="term" value="C:plasma membrane"/>
    <property type="evidence" value="ECO:0007669"/>
    <property type="project" value="UniProtKB-SubCell"/>
</dbReference>
<keyword evidence="6 10" id="KW-1133">Transmembrane helix</keyword>
<proteinExistence type="inferred from homology"/>
<evidence type="ECO:0000256" key="11">
    <source>
        <dbReference type="PIRNR" id="PIRNR002869"/>
    </source>
</evidence>
<evidence type="ECO:0000256" key="10">
    <source>
        <dbReference type="HAMAP-Rule" id="MF_02078"/>
    </source>
</evidence>
<evidence type="ECO:0000256" key="6">
    <source>
        <dbReference type="ARBA" id="ARBA00022989"/>
    </source>
</evidence>
<evidence type="ECO:0000256" key="3">
    <source>
        <dbReference type="ARBA" id="ARBA00022692"/>
    </source>
</evidence>
<keyword evidence="10 11" id="KW-0813">Transport</keyword>
<protein>
    <recommendedName>
        <fullName evidence="10">Probable lipid II flippase MurJ</fullName>
    </recommendedName>
</protein>
<keyword evidence="3 10" id="KW-0812">Transmembrane</keyword>
<keyword evidence="4 10" id="KW-0133">Cell shape</keyword>
<dbReference type="CDD" id="cd13123">
    <property type="entry name" value="MATE_MurJ_like"/>
    <property type="match status" value="1"/>
</dbReference>
<name>A0A553UWJ6_9HELI</name>
<dbReference type="Proteomes" id="UP000319322">
    <property type="component" value="Unassembled WGS sequence"/>
</dbReference>
<feature type="transmembrane region" description="Helical" evidence="10">
    <location>
        <begin position="367"/>
        <end position="386"/>
    </location>
</feature>
<evidence type="ECO:0000256" key="5">
    <source>
        <dbReference type="ARBA" id="ARBA00022984"/>
    </source>
</evidence>
<reference evidence="12 13" key="3">
    <citation type="submission" date="2019-07" db="EMBL/GenBank/DDBJ databases">
        <authorList>
            <person name="Papic B."/>
        </authorList>
    </citation>
    <scope>NUCLEOTIDE SEQUENCE [LARGE SCALE GENOMIC DNA]</scope>
    <source>
        <strain evidence="12 13">L8b</strain>
    </source>
</reference>
<sequence>MLKKFFLTTSSGILCSRIAGFVRDLLSASILGSGLYSDIFFVAFKFPNLFRRIFAEGAFTQSFLPAFIASKHKGAFSVSVLVIFSALLMLFSLLVSLYAPFFTKLLAYGFDARTITLAQNIVAINFYYLLLVFLATFFGALLQYKNHFFVSAYQTILLNLGMIAALLLGKDKDLLEVVYYLSYGVLIGGIGQVVVHFYPLYVLGFGKLFRVGLEQIYLCFKNPSQARKKATLKGDLKGFFKQFFPSVLGNSASQISSFIDTLLASFLATGSISYLYYANRVFQLPLALFAIAISTALFPTIAKAIKNAQQDVAIQHLQQALYFLTAMLLLCTLGGLLLSPLIISLLFERGQFGAQDVIQSVAVFRMYLVGLLPFGLAKIFSLWLYAHHQQLKAAKISLYSLIFGTICSLSLMPYLQASGLALSSSLAGFLLCFLNIKAFGFKRFLGMITPKALLKLASFLALETLALLLFLWCLEAWHTQDALQLLF</sequence>
<accession>A0A553UWJ6</accession>
<feature type="transmembrane region" description="Helical" evidence="10">
    <location>
        <begin position="421"/>
        <end position="440"/>
    </location>
</feature>
<keyword evidence="13" id="KW-1185">Reference proteome</keyword>
<dbReference type="GO" id="GO:0071555">
    <property type="term" value="P:cell wall organization"/>
    <property type="evidence" value="ECO:0007669"/>
    <property type="project" value="UniProtKB-UniRule"/>
</dbReference>
<dbReference type="GO" id="GO:0008360">
    <property type="term" value="P:regulation of cell shape"/>
    <property type="evidence" value="ECO:0007669"/>
    <property type="project" value="UniProtKB-UniRule"/>
</dbReference>
<organism evidence="12 13">
    <name type="scientific">Helicobacter mehlei</name>
    <dbReference type="NCBI Taxonomy" id="2316080"/>
    <lineage>
        <taxon>Bacteria</taxon>
        <taxon>Pseudomonadati</taxon>
        <taxon>Campylobacterota</taxon>
        <taxon>Epsilonproteobacteria</taxon>
        <taxon>Campylobacterales</taxon>
        <taxon>Helicobacteraceae</taxon>
        <taxon>Helicobacter</taxon>
    </lineage>
</organism>
<feature type="transmembrane region" description="Helical" evidence="10">
    <location>
        <begin position="25"/>
        <end position="44"/>
    </location>
</feature>
<gene>
    <name evidence="10 12" type="primary">murJ</name>
    <name evidence="12" type="ORF">FNE76_04385</name>
</gene>
<dbReference type="UniPathway" id="UPA00219"/>
<dbReference type="PIRSF" id="PIRSF002869">
    <property type="entry name" value="MviN"/>
    <property type="match status" value="1"/>
</dbReference>
<dbReference type="RefSeq" id="WP_143928396.1">
    <property type="nucleotide sequence ID" value="NZ_VKGC01000008.1"/>
</dbReference>
<comment type="caution">
    <text evidence="10">Lacks conserved residue(s) required for the propagation of feature annotation.</text>
</comment>
<comment type="subcellular location">
    <subcellularLocation>
        <location evidence="1 10">Cell membrane</location>
        <topology evidence="1 10">Multi-pass membrane protein</topology>
    </subcellularLocation>
</comment>
<dbReference type="AlphaFoldDB" id="A0A553UWJ6"/>
<evidence type="ECO:0000256" key="4">
    <source>
        <dbReference type="ARBA" id="ARBA00022960"/>
    </source>
</evidence>
<comment type="caution">
    <text evidence="12">The sequence shown here is derived from an EMBL/GenBank/DDBJ whole genome shotgun (WGS) entry which is preliminary data.</text>
</comment>
<feature type="transmembrane region" description="Helical" evidence="10">
    <location>
        <begin position="148"/>
        <end position="168"/>
    </location>
</feature>
<evidence type="ECO:0000256" key="2">
    <source>
        <dbReference type="ARBA" id="ARBA00022475"/>
    </source>
</evidence>
<keyword evidence="7 10" id="KW-0472">Membrane</keyword>
<dbReference type="NCBIfam" id="TIGR01695">
    <property type="entry name" value="murJ_mviN"/>
    <property type="match status" value="1"/>
</dbReference>
<dbReference type="PANTHER" id="PTHR47019:SF1">
    <property type="entry name" value="LIPID II FLIPPASE MURJ"/>
    <property type="match status" value="1"/>
</dbReference>
<keyword evidence="2 10" id="KW-1003">Cell membrane</keyword>
<evidence type="ECO:0000313" key="13">
    <source>
        <dbReference type="Proteomes" id="UP000319322"/>
    </source>
</evidence>
<comment type="pathway">
    <text evidence="10">Cell wall biogenesis; peptidoglycan biosynthesis.</text>
</comment>
<feature type="transmembrane region" description="Helical" evidence="10">
    <location>
        <begin position="78"/>
        <end position="101"/>
    </location>
</feature>
<evidence type="ECO:0000256" key="1">
    <source>
        <dbReference type="ARBA" id="ARBA00004651"/>
    </source>
</evidence>
<dbReference type="PRINTS" id="PR01806">
    <property type="entry name" value="VIRFACTRMVIN"/>
</dbReference>
<evidence type="ECO:0000256" key="9">
    <source>
        <dbReference type="ARBA" id="ARBA00061532"/>
    </source>
</evidence>
<dbReference type="GO" id="GO:0015648">
    <property type="term" value="F:lipid-linked peptidoglycan transporter activity"/>
    <property type="evidence" value="ECO:0007669"/>
    <property type="project" value="UniProtKB-UniRule"/>
</dbReference>
<feature type="transmembrane region" description="Helical" evidence="10">
    <location>
        <begin position="121"/>
        <end position="141"/>
    </location>
</feature>
<dbReference type="EMBL" id="VKGC01000008">
    <property type="protein sequence ID" value="TSA84572.1"/>
    <property type="molecule type" value="Genomic_DNA"/>
</dbReference>
<dbReference type="GO" id="GO:0009252">
    <property type="term" value="P:peptidoglycan biosynthetic process"/>
    <property type="evidence" value="ECO:0007669"/>
    <property type="project" value="UniProtKB-UniRule"/>
</dbReference>
<dbReference type="HAMAP" id="MF_02078">
    <property type="entry name" value="MurJ_MviN"/>
    <property type="match status" value="1"/>
</dbReference>
<reference evidence="12 13" key="1">
    <citation type="submission" date="2019-07" db="EMBL/GenBank/DDBJ databases">
        <title>Helicobacter labacensis sp. nov., Helicobacter mehlei sp. nov. and Helicobacter vulpis sp. nov., isolated from gastric mucosa of red fox (Vulpis vulpis).</title>
        <authorList>
            <person name="Kusar D."/>
            <person name="Gruntar I."/>
            <person name="Pate M."/>
            <person name="Zajc U."/>
            <person name="Ocepek M."/>
        </authorList>
    </citation>
    <scope>NUCLEOTIDE SEQUENCE [LARGE SCALE GENOMIC DNA]</scope>
    <source>
        <strain evidence="12 13">L8b</strain>
    </source>
</reference>
<comment type="function">
    <text evidence="8 10 11">Involved in peptidoglycan biosynthesis. Transports lipid-linked peptidoglycan precursors from the inner to the outer leaflet of the cytoplasmic membrane.</text>
</comment>
<dbReference type="InterPro" id="IPR051050">
    <property type="entry name" value="Lipid_II_flippase_MurJ/MviN"/>
</dbReference>
<comment type="similarity">
    <text evidence="9 10 11">Belongs to the MurJ/MviN family.</text>
</comment>
<feature type="transmembrane region" description="Helical" evidence="10">
    <location>
        <begin position="398"/>
        <end position="415"/>
    </location>
</feature>
<evidence type="ECO:0000256" key="7">
    <source>
        <dbReference type="ARBA" id="ARBA00023136"/>
    </source>
</evidence>